<dbReference type="PANTHER" id="PTHR13950">
    <property type="entry name" value="RABCONNECTIN-RELATED"/>
    <property type="match status" value="1"/>
</dbReference>
<keyword evidence="1" id="KW-0853">WD repeat</keyword>
<proteinExistence type="predicted"/>
<dbReference type="Gene3D" id="2.130.10.10">
    <property type="entry name" value="YVTN repeat-like/Quinoprotein amine dehydrogenase"/>
    <property type="match status" value="1"/>
</dbReference>
<dbReference type="Proteomes" id="UP001648503">
    <property type="component" value="Unassembled WGS sequence"/>
</dbReference>
<dbReference type="InterPro" id="IPR052208">
    <property type="entry name" value="DmX-like/RAVE_component"/>
</dbReference>
<dbReference type="InterPro" id="IPR022033">
    <property type="entry name" value="Rav1p_C"/>
</dbReference>
<organism evidence="3 4">
    <name type="scientific">Batrachochytrium salamandrivorans</name>
    <dbReference type="NCBI Taxonomy" id="1357716"/>
    <lineage>
        <taxon>Eukaryota</taxon>
        <taxon>Fungi</taxon>
        <taxon>Fungi incertae sedis</taxon>
        <taxon>Chytridiomycota</taxon>
        <taxon>Chytridiomycota incertae sedis</taxon>
        <taxon>Chytridiomycetes</taxon>
        <taxon>Rhizophydiales</taxon>
        <taxon>Rhizophydiales incertae sedis</taxon>
        <taxon>Batrachochytrium</taxon>
    </lineage>
</organism>
<dbReference type="Pfam" id="PF12234">
    <property type="entry name" value="Rav1p_C"/>
    <property type="match status" value="1"/>
</dbReference>
<dbReference type="PANTHER" id="PTHR13950:SF9">
    <property type="entry name" value="RABCONNECTIN-3A"/>
    <property type="match status" value="1"/>
</dbReference>
<dbReference type="Pfam" id="PF00400">
    <property type="entry name" value="WD40"/>
    <property type="match status" value="2"/>
</dbReference>
<reference evidence="3 4" key="1">
    <citation type="submission" date="2021-02" db="EMBL/GenBank/DDBJ databases">
        <title>Variation within the Batrachochytrium salamandrivorans European outbreak.</title>
        <authorList>
            <person name="Kelly M."/>
            <person name="Pasmans F."/>
            <person name="Shea T.P."/>
            <person name="Munoz J.F."/>
            <person name="Carranza S."/>
            <person name="Cuomo C.A."/>
            <person name="Martel A."/>
        </authorList>
    </citation>
    <scope>NUCLEOTIDE SEQUENCE [LARGE SCALE GENOMIC DNA]</scope>
    <source>
        <strain evidence="3 4">AMFP18/2</strain>
    </source>
</reference>
<dbReference type="EMBL" id="JAFCIX010000048">
    <property type="protein sequence ID" value="KAH6600110.1"/>
    <property type="molecule type" value="Genomic_DNA"/>
</dbReference>
<dbReference type="PROSITE" id="PS50082">
    <property type="entry name" value="WD_REPEATS_2"/>
    <property type="match status" value="1"/>
</dbReference>
<accession>A0ABQ8FNU3</accession>
<dbReference type="PROSITE" id="PS50294">
    <property type="entry name" value="WD_REPEATS_REGION"/>
    <property type="match status" value="1"/>
</dbReference>
<dbReference type="SMART" id="SM00320">
    <property type="entry name" value="WD40"/>
    <property type="match status" value="5"/>
</dbReference>
<evidence type="ECO:0000313" key="3">
    <source>
        <dbReference type="EMBL" id="KAH6600110.1"/>
    </source>
</evidence>
<evidence type="ECO:0000313" key="4">
    <source>
        <dbReference type="Proteomes" id="UP001648503"/>
    </source>
</evidence>
<dbReference type="InterPro" id="IPR015943">
    <property type="entry name" value="WD40/YVTN_repeat-like_dom_sf"/>
</dbReference>
<name>A0ABQ8FNU3_9FUNG</name>
<evidence type="ECO:0000256" key="1">
    <source>
        <dbReference type="PROSITE-ProRule" id="PRU00221"/>
    </source>
</evidence>
<evidence type="ECO:0000259" key="2">
    <source>
        <dbReference type="Pfam" id="PF12234"/>
    </source>
</evidence>
<dbReference type="InterPro" id="IPR001680">
    <property type="entry name" value="WD40_rpt"/>
</dbReference>
<feature type="domain" description="RAVE complex protein Rav1 C-terminal" evidence="2">
    <location>
        <begin position="11"/>
        <end position="440"/>
    </location>
</feature>
<protein>
    <recommendedName>
        <fullName evidence="2">RAVE complex protein Rav1 C-terminal domain-containing protein</fullName>
    </recommendedName>
</protein>
<gene>
    <name evidence="3" type="ORF">BASA50_002569</name>
</gene>
<dbReference type="InterPro" id="IPR036322">
    <property type="entry name" value="WD40_repeat_dom_sf"/>
</dbReference>
<sequence>MEDTLVNRPISTEFTHQDAEDLKSIIRDCPMQKLDAKEQMLLLSVIDSFSQNDQFDHQLDQNGVRYVLFLKLWSSSVALAPKADVVPVVSPVTPSGLPLLQPRGSLTGRDPIIESPRLANRDITWAFMSDCQDSLIKIATQLGGGKLLWADARDIGLGIWIRDPAILKQQFEAIARNQFLGRDDSRDPVACSLFYLALKKKTVLLGLWRLSNSHPEQASMLKFLANNFEEDRWRNAALKNAFALLGKQRYEYAAAFFLLAGKLKDAVSVCLKHLNDIQLAITIVRIYEGEEGPVFIDLLSTTLLPDAIANGDRWLVFMMFYMLKRLDLAFYAIVMPLEPLYLSFMAKSSVEAEHALARSSTSSVVTKDSTLASAAGSKPTIEYLKVADPALLILYRHMQERLKTTFMAIRPSISSDLEESLIYQSAQAYERFSCPALALHVIQSARLVDMPPVNIIDESSSVPVFADLSKDLASNKGSNSLFDADPVVPISAPAVASEFDLFESLNRPATTVTGGIDWSEMEPVHSSLDDELERELAALNKQLGSDISVHDKEMTSMSVPGLPSEVNTTTLQLTHKDWLRLVVHKQSIKAYTWILVMHICQSIYSSATTVSDYKAELKDEPVLCEYFSYLRQGITALRHIVDMPVSVMDRLLNLRCREMNALVAYMEIAPLHGEITDFNSDVSTFMVQEANTLARIAFDEFPTDISQKFLLLNRISIRLLRSFEIWNDKAGEHVLSDIVITQTSVTSFITLAMTSLYFKKYNRVWWIVGMCDQLFEVLLKGTDRHGLYYLIQDLLANREPIAHPTDDTDDQEGDEEDLFDEFGLPMYRAGTPEVVLAESLMHLLVLRHAGLALEHYLERVKEVINVRPGMDEAHGFLADSVMKGLNRYIFDQQRTLAVAWVHTEFKPATLMKNYLRETPLNPLWDLFRHTFDVKQMILDIVSPLQPIGDTVAEAITGQTIDPLASGSSIAQKSSGFVNDTGTPMSGMGRTGSSDSINSLAVFEPRVNPTLFGTERSEIVYRGSDPVNAFALNPLNPNEMAIATSKHIREINLQLSCKFYEGRSVLGDRQLSLENISLSVSSSNGSNHSSLSTPGPTKIYVNTMLDKAHHVAGMWLPDVNHNLQNKLDLTQKMLKRAFNSHRLARADAAGTANGEILRRKVASVAAIESHQSLNYYLATTSDNHVPNVNLYQFGQSTELVSYVVPSEARLTVCHFDPFGVRFAAADSRGDLYMWRFDTAQSALRPALTLRQCHSGPINDFVFMNSTTTLATAGVSSNNCNVCIWDTLVPPAKSKIKSLQIGEVGISSLVYSPRHDLLIAGGKRGYIYIMDVRQGTSVVNTFHAHNHNVESMSIDVATNTLISGSSGGQIKIWDIQALGNSEIQSASRGTIATQGTYSGSDGSSVHGVVELAVHCGILYSCAVDGSVSRTLLPSPMK</sequence>
<keyword evidence="4" id="KW-1185">Reference proteome</keyword>
<dbReference type="SUPFAM" id="SSF50978">
    <property type="entry name" value="WD40 repeat-like"/>
    <property type="match status" value="1"/>
</dbReference>
<comment type="caution">
    <text evidence="3">The sequence shown here is derived from an EMBL/GenBank/DDBJ whole genome shotgun (WGS) entry which is preliminary data.</text>
</comment>
<feature type="repeat" description="WD" evidence="1">
    <location>
        <begin position="1340"/>
        <end position="1374"/>
    </location>
</feature>